<accession>A0ABS3LQQ4</accession>
<sequence length="203" mass="22060">MKAAEIIPYTFMTECPRRRSARKVCVAAFLTSFAIYAASPFMAMWSIATSVRQHDMVTLGHAINWGLLDASLKQQVLADLNLQPTNASDDLPAFGESFATNVVSNAVDIHVTQNNLGVVVDEAMAAIPKATGGGTIFGTLRHASGHFTRLDAFQAQVTLPGHENDTPLAIELRIEGWRWKLTRIDLPAPKHPVMEASATPHNA</sequence>
<comment type="caution">
    <text evidence="1">The sequence shown here is derived from an EMBL/GenBank/DDBJ whole genome shotgun (WGS) entry which is preliminary data.</text>
</comment>
<dbReference type="InterPro" id="IPR021330">
    <property type="entry name" value="DUF2939"/>
</dbReference>
<name>A0ABS3LQQ4_9PROT</name>
<dbReference type="EMBL" id="JAFVMF010000001">
    <property type="protein sequence ID" value="MBO1358235.1"/>
    <property type="molecule type" value="Genomic_DNA"/>
</dbReference>
<evidence type="ECO:0000313" key="2">
    <source>
        <dbReference type="Proteomes" id="UP000664771"/>
    </source>
</evidence>
<evidence type="ECO:0000313" key="1">
    <source>
        <dbReference type="EMBL" id="MBO1358235.1"/>
    </source>
</evidence>
<protein>
    <submittedName>
        <fullName evidence="1">DUF2939 domain-containing protein</fullName>
    </submittedName>
</protein>
<reference evidence="1 2" key="1">
    <citation type="submission" date="2021-03" db="EMBL/GenBank/DDBJ databases">
        <title>The complete genome sequence of Acetobacter sacchari TBRC 11175.</title>
        <authorList>
            <person name="Charoenyingcharoen P."/>
            <person name="Yukphan P."/>
        </authorList>
    </citation>
    <scope>NUCLEOTIDE SEQUENCE [LARGE SCALE GENOMIC DNA]</scope>
    <source>
        <strain evidence="1 2">TBRC 11175</strain>
    </source>
</reference>
<proteinExistence type="predicted"/>
<dbReference type="Pfam" id="PF11159">
    <property type="entry name" value="DUF2939"/>
    <property type="match status" value="1"/>
</dbReference>
<dbReference type="RefSeq" id="WP_086642859.1">
    <property type="nucleotide sequence ID" value="NZ_JAFVMF010000001.1"/>
</dbReference>
<organism evidence="1 2">
    <name type="scientific">Acetobacter sacchari</name>
    <dbReference type="NCBI Taxonomy" id="2661687"/>
    <lineage>
        <taxon>Bacteria</taxon>
        <taxon>Pseudomonadati</taxon>
        <taxon>Pseudomonadota</taxon>
        <taxon>Alphaproteobacteria</taxon>
        <taxon>Acetobacterales</taxon>
        <taxon>Acetobacteraceae</taxon>
        <taxon>Acetobacter</taxon>
    </lineage>
</organism>
<keyword evidence="2" id="KW-1185">Reference proteome</keyword>
<gene>
    <name evidence="1" type="ORF">J2D73_00285</name>
</gene>
<dbReference type="Proteomes" id="UP000664771">
    <property type="component" value="Unassembled WGS sequence"/>
</dbReference>